<dbReference type="RefSeq" id="WP_290205408.1">
    <property type="nucleotide sequence ID" value="NZ_JASDDK010000001.1"/>
</dbReference>
<accession>A0ABT7ZRT7</accession>
<comment type="caution">
    <text evidence="1">The sequence shown here is derived from an EMBL/GenBank/DDBJ whole genome shotgun (WGS) entry which is preliminary data.</text>
</comment>
<name>A0ABT7ZRT7_9FLAO</name>
<proteinExistence type="predicted"/>
<reference evidence="1 2" key="1">
    <citation type="journal article" date="2023" name="Int. J. Syst. Evol. Microbiol.">
        <title>Winogradskyella bathintestinalis sp. nov., isolated from the intestine of the deep-sea loosejaw dragonfish, Malacosteus niger.</title>
        <authorList>
            <person name="Uniacke-Lowe S."/>
            <person name="Johnson C.N."/>
            <person name="Stanton C."/>
            <person name="Hill C."/>
            <person name="Ross P."/>
        </authorList>
    </citation>
    <scope>NUCLEOTIDE SEQUENCE [LARGE SCALE GENOMIC DNA]</scope>
    <source>
        <strain evidence="1 2">APC 3343</strain>
    </source>
</reference>
<dbReference type="EMBL" id="JASDDK010000001">
    <property type="protein sequence ID" value="MDN3491715.1"/>
    <property type="molecule type" value="Genomic_DNA"/>
</dbReference>
<organism evidence="1 2">
    <name type="scientific">Winogradskyella bathintestinalis</name>
    <dbReference type="NCBI Taxonomy" id="3035208"/>
    <lineage>
        <taxon>Bacteria</taxon>
        <taxon>Pseudomonadati</taxon>
        <taxon>Bacteroidota</taxon>
        <taxon>Flavobacteriia</taxon>
        <taxon>Flavobacteriales</taxon>
        <taxon>Flavobacteriaceae</taxon>
        <taxon>Winogradskyella</taxon>
    </lineage>
</organism>
<keyword evidence="2" id="KW-1185">Reference proteome</keyword>
<evidence type="ECO:0000313" key="2">
    <source>
        <dbReference type="Proteomes" id="UP001231197"/>
    </source>
</evidence>
<protein>
    <submittedName>
        <fullName evidence="1">Uncharacterized protein</fullName>
    </submittedName>
</protein>
<evidence type="ECO:0000313" key="1">
    <source>
        <dbReference type="EMBL" id="MDN3491715.1"/>
    </source>
</evidence>
<dbReference type="Proteomes" id="UP001231197">
    <property type="component" value="Unassembled WGS sequence"/>
</dbReference>
<sequence>MIYALEIENTTKLLGYITDLKEREIALYRKKTQELKAVLEQDHNLINEYKYKFAKLRYDQLKETAAGLQQLEKKIESIKS</sequence>
<gene>
    <name evidence="1" type="ORF">QMA06_03210</name>
</gene>